<dbReference type="PANTHER" id="PTHR11361:SF34">
    <property type="entry name" value="DNA MISMATCH REPAIR PROTEIN MSH1, MITOCHONDRIAL"/>
    <property type="match status" value="1"/>
</dbReference>
<dbReference type="Pfam" id="PF05192">
    <property type="entry name" value="MutS_III"/>
    <property type="match status" value="1"/>
</dbReference>
<keyword evidence="5 9" id="KW-0067">ATP-binding</keyword>
<keyword evidence="3 9" id="KW-0547">Nucleotide-binding</keyword>
<dbReference type="Gene3D" id="3.40.1170.10">
    <property type="entry name" value="DNA repair protein MutS, domain I"/>
    <property type="match status" value="1"/>
</dbReference>
<dbReference type="Proteomes" id="UP000217696">
    <property type="component" value="Chromosome"/>
</dbReference>
<dbReference type="Pfam" id="PF01624">
    <property type="entry name" value="MutS_I"/>
    <property type="match status" value="1"/>
</dbReference>
<dbReference type="SUPFAM" id="SSF53150">
    <property type="entry name" value="DNA repair protein MutS, domain II"/>
    <property type="match status" value="1"/>
</dbReference>
<evidence type="ECO:0000256" key="7">
    <source>
        <dbReference type="ARBA" id="ARBA00023204"/>
    </source>
</evidence>
<feature type="binding site" evidence="9">
    <location>
        <begin position="617"/>
        <end position="624"/>
    </location>
    <ligand>
        <name>ATP</name>
        <dbReference type="ChEBI" id="CHEBI:30616"/>
    </ligand>
</feature>
<accession>A0A0U5BCW0</accession>
<keyword evidence="12" id="KW-1185">Reference proteome</keyword>
<evidence type="ECO:0000256" key="5">
    <source>
        <dbReference type="ARBA" id="ARBA00022840"/>
    </source>
</evidence>
<evidence type="ECO:0000256" key="10">
    <source>
        <dbReference type="RuleBase" id="RU003756"/>
    </source>
</evidence>
<dbReference type="SMART" id="SM00533">
    <property type="entry name" value="MUTSd"/>
    <property type="match status" value="1"/>
</dbReference>
<dbReference type="InterPro" id="IPR007696">
    <property type="entry name" value="DNA_mismatch_repair_MutS_core"/>
</dbReference>
<dbReference type="PROSITE" id="PS00486">
    <property type="entry name" value="DNA_MISMATCH_REPAIR_2"/>
    <property type="match status" value="1"/>
</dbReference>
<dbReference type="SUPFAM" id="SSF52540">
    <property type="entry name" value="P-loop containing nucleoside triphosphate hydrolases"/>
    <property type="match status" value="1"/>
</dbReference>
<dbReference type="Gene3D" id="3.40.50.300">
    <property type="entry name" value="P-loop containing nucleotide triphosphate hydrolases"/>
    <property type="match status" value="1"/>
</dbReference>
<dbReference type="GO" id="GO:0006298">
    <property type="term" value="P:mismatch repair"/>
    <property type="evidence" value="ECO:0007669"/>
    <property type="project" value="UniProtKB-UniRule"/>
</dbReference>
<dbReference type="AlphaFoldDB" id="A0A0U5BCW0"/>
<dbReference type="SUPFAM" id="SSF55271">
    <property type="entry name" value="DNA repair protein MutS, domain I"/>
    <property type="match status" value="1"/>
</dbReference>
<evidence type="ECO:0000313" key="11">
    <source>
        <dbReference type="EMBL" id="BAU28796.1"/>
    </source>
</evidence>
<dbReference type="InterPro" id="IPR045076">
    <property type="entry name" value="MutS"/>
</dbReference>
<dbReference type="GO" id="GO:0140664">
    <property type="term" value="F:ATP-dependent DNA damage sensor activity"/>
    <property type="evidence" value="ECO:0007669"/>
    <property type="project" value="InterPro"/>
</dbReference>
<reference evidence="11 12" key="1">
    <citation type="submission" date="2015-12" db="EMBL/GenBank/DDBJ databases">
        <title>Genome sequence of Aneurinibacillus soli.</title>
        <authorList>
            <person name="Lee J.S."/>
            <person name="Lee K.C."/>
            <person name="Kim K.K."/>
            <person name="Lee B.W."/>
        </authorList>
    </citation>
    <scope>NUCLEOTIDE SEQUENCE [LARGE SCALE GENOMIC DNA]</scope>
    <source>
        <strain evidence="11 12">CB4</strain>
    </source>
</reference>
<organism evidence="11 12">
    <name type="scientific">Aneurinibacillus soli</name>
    <dbReference type="NCBI Taxonomy" id="1500254"/>
    <lineage>
        <taxon>Bacteria</taxon>
        <taxon>Bacillati</taxon>
        <taxon>Bacillota</taxon>
        <taxon>Bacilli</taxon>
        <taxon>Bacillales</taxon>
        <taxon>Paenibacillaceae</taxon>
        <taxon>Aneurinibacillus group</taxon>
        <taxon>Aneurinibacillus</taxon>
    </lineage>
</organism>
<evidence type="ECO:0000256" key="9">
    <source>
        <dbReference type="HAMAP-Rule" id="MF_00096"/>
    </source>
</evidence>
<dbReference type="SUPFAM" id="SSF48334">
    <property type="entry name" value="DNA repair protein MutS, domain III"/>
    <property type="match status" value="1"/>
</dbReference>
<dbReference type="PANTHER" id="PTHR11361">
    <property type="entry name" value="DNA MISMATCH REPAIR PROTEIN MUTS FAMILY MEMBER"/>
    <property type="match status" value="1"/>
</dbReference>
<dbReference type="Gene3D" id="1.10.1420.10">
    <property type="match status" value="2"/>
</dbReference>
<dbReference type="FunFam" id="1.10.1420.10:FF:000007">
    <property type="entry name" value="DNA mismatch repair protein MutS"/>
    <property type="match status" value="1"/>
</dbReference>
<dbReference type="FunFam" id="3.40.1170.10:FF:000001">
    <property type="entry name" value="DNA mismatch repair protein MutS"/>
    <property type="match status" value="1"/>
</dbReference>
<dbReference type="RefSeq" id="WP_096466505.1">
    <property type="nucleotide sequence ID" value="NZ_AP017312.1"/>
</dbReference>
<keyword evidence="6 9" id="KW-0238">DNA-binding</keyword>
<protein>
    <recommendedName>
        <fullName evidence="2 9">DNA mismatch repair protein MutS</fullName>
    </recommendedName>
</protein>
<dbReference type="KEGG" id="asoc:CB4_02973"/>
<dbReference type="EMBL" id="AP017312">
    <property type="protein sequence ID" value="BAU28796.1"/>
    <property type="molecule type" value="Genomic_DNA"/>
</dbReference>
<proteinExistence type="inferred from homology"/>
<evidence type="ECO:0000256" key="4">
    <source>
        <dbReference type="ARBA" id="ARBA00022763"/>
    </source>
</evidence>
<dbReference type="InterPro" id="IPR007860">
    <property type="entry name" value="DNA_mmatch_repair_MutS_con_dom"/>
</dbReference>
<dbReference type="InterPro" id="IPR017261">
    <property type="entry name" value="DNA_mismatch_repair_MutS/MSH"/>
</dbReference>
<dbReference type="GO" id="GO:0003684">
    <property type="term" value="F:damaged DNA binding"/>
    <property type="evidence" value="ECO:0007669"/>
    <property type="project" value="UniProtKB-UniRule"/>
</dbReference>
<dbReference type="Pfam" id="PF05190">
    <property type="entry name" value="MutS_IV"/>
    <property type="match status" value="1"/>
</dbReference>
<evidence type="ECO:0000256" key="2">
    <source>
        <dbReference type="ARBA" id="ARBA00021982"/>
    </source>
</evidence>
<dbReference type="PIRSF" id="PIRSF037677">
    <property type="entry name" value="DNA_mis_repair_Msh6"/>
    <property type="match status" value="1"/>
</dbReference>
<dbReference type="InterPro" id="IPR027417">
    <property type="entry name" value="P-loop_NTPase"/>
</dbReference>
<evidence type="ECO:0000256" key="1">
    <source>
        <dbReference type="ARBA" id="ARBA00006271"/>
    </source>
</evidence>
<dbReference type="InterPro" id="IPR016151">
    <property type="entry name" value="DNA_mismatch_repair_MutS_N"/>
</dbReference>
<dbReference type="InterPro" id="IPR005748">
    <property type="entry name" value="DNA_mismatch_repair_MutS"/>
</dbReference>
<dbReference type="NCBIfam" id="NF003810">
    <property type="entry name" value="PRK05399.1"/>
    <property type="match status" value="1"/>
</dbReference>
<dbReference type="GO" id="GO:0030983">
    <property type="term" value="F:mismatched DNA binding"/>
    <property type="evidence" value="ECO:0007669"/>
    <property type="project" value="InterPro"/>
</dbReference>
<dbReference type="InterPro" id="IPR036187">
    <property type="entry name" value="DNA_mismatch_repair_MutS_sf"/>
</dbReference>
<dbReference type="Gene3D" id="3.30.420.110">
    <property type="entry name" value="MutS, connector domain"/>
    <property type="match status" value="1"/>
</dbReference>
<evidence type="ECO:0000256" key="3">
    <source>
        <dbReference type="ARBA" id="ARBA00022741"/>
    </source>
</evidence>
<dbReference type="GO" id="GO:0005829">
    <property type="term" value="C:cytosol"/>
    <property type="evidence" value="ECO:0007669"/>
    <property type="project" value="TreeGrafter"/>
</dbReference>
<dbReference type="HAMAP" id="MF_00096">
    <property type="entry name" value="MutS"/>
    <property type="match status" value="1"/>
</dbReference>
<dbReference type="Pfam" id="PF05188">
    <property type="entry name" value="MutS_II"/>
    <property type="match status" value="1"/>
</dbReference>
<dbReference type="InterPro" id="IPR007695">
    <property type="entry name" value="DNA_mismatch_repair_MutS-lik_N"/>
</dbReference>
<dbReference type="FunFam" id="3.40.50.300:FF:000870">
    <property type="entry name" value="MutS protein homolog 4"/>
    <property type="match status" value="1"/>
</dbReference>
<gene>
    <name evidence="9 11" type="primary">mutS</name>
    <name evidence="11" type="ORF">CB4_02973</name>
</gene>
<sequence length="896" mass="99719">MTHTPMMQQYLTIKARHQDAFLFFRLGDFYELFFEDAVRASKELEITLTGRAGGGDERIPMCGVPYHSVDAYIAQLIEKGYKVAICEQVEDTKQTKGVVRREVTRIITPGTVMEGKLLGEKENNYLLGVYRADGLLGLAACDISTGEFYATEVRGITGMLDEMTQYSPSEIVLLAPDTDGEELAERLAPYHVVVTRRPPNLDGADRPQDALGTLFSDIAGERTCTESMLVAIRGLLAYLEETQKRSLAHLHRIQLYEANEYMVLDPFTRRNLELVETIRDKTKKGSLLWLLDQTVTAMGGRLLRRWIDKPLLGVVQIERRQRAVEQLIDGWMVRDELRTLLEDVYDLERLAGRIAYGTASARDLVQLKTSLATIPALKQALAELAPEADVLRELADGMDACLDVAEIIEEGITDDPPLALKDGGLIKEGYHEYLDKLRTASREGKQWIAELEQQERQITGIRSLKVGYNKVFGYYIEVTKANLGTLPPNRYERKQTLANAERFITPELKEKEALILEAEEKRTGLEYELFVEIREAVAREVKRLQALAQQVATIDVLQSLAAIAQENRYVKPQMTVDGPMVITEGRHPVVEAVLRGEPFVPNDTELSHEHAMLLITGPNMAGKSTYMRQVALIVIMAQLGSYVPAEFATLAPVDRIFTRIGAADDLVGGQSTFMVEMKEIEVTLTNANARSLVIIDELGRGTSTSEGMSIAQAVIEYLHDVVGCKTLVSTHYHELSHLELTLPRLQNFHMAVDELNDTVIFLRKLIGGPADKSYGIYCAQIAGLPERIIERANELLSSYEGMALPATADAAPVVIVAPEPVAEDHVQEGMAEVTEPASDAEVQLALFEETASSASPVASKVSKAEEKLVRQLQEADLLNMTPMQAMNFLFELKKQV</sequence>
<dbReference type="InterPro" id="IPR036678">
    <property type="entry name" value="MutS_con_dom_sf"/>
</dbReference>
<keyword evidence="4 9" id="KW-0227">DNA damage</keyword>
<dbReference type="GO" id="GO:0005524">
    <property type="term" value="F:ATP binding"/>
    <property type="evidence" value="ECO:0007669"/>
    <property type="project" value="UniProtKB-UniRule"/>
</dbReference>
<evidence type="ECO:0000256" key="8">
    <source>
        <dbReference type="ARBA" id="ARBA00024647"/>
    </source>
</evidence>
<dbReference type="Pfam" id="PF00488">
    <property type="entry name" value="MutS_V"/>
    <property type="match status" value="1"/>
</dbReference>
<evidence type="ECO:0000256" key="6">
    <source>
        <dbReference type="ARBA" id="ARBA00023125"/>
    </source>
</evidence>
<dbReference type="NCBIfam" id="TIGR01070">
    <property type="entry name" value="mutS1"/>
    <property type="match status" value="1"/>
</dbReference>
<dbReference type="InterPro" id="IPR000432">
    <property type="entry name" value="DNA_mismatch_repair_MutS_C"/>
</dbReference>
<dbReference type="SMART" id="SM00534">
    <property type="entry name" value="MUTSac"/>
    <property type="match status" value="1"/>
</dbReference>
<dbReference type="CDD" id="cd03284">
    <property type="entry name" value="ABC_MutS1"/>
    <property type="match status" value="1"/>
</dbReference>
<comment type="function">
    <text evidence="8 9">This protein is involved in the repair of mismatches in DNA. It is possible that it carries out the mismatch recognition step. This protein has a weak ATPase activity.</text>
</comment>
<keyword evidence="7 9" id="KW-0234">DNA repair</keyword>
<comment type="similarity">
    <text evidence="1 9 10">Belongs to the DNA mismatch repair MutS family.</text>
</comment>
<dbReference type="InterPro" id="IPR007861">
    <property type="entry name" value="DNA_mismatch_repair_MutS_clamp"/>
</dbReference>
<name>A0A0U5BCW0_9BACL</name>
<dbReference type="OrthoDB" id="9802448at2"/>
<evidence type="ECO:0000313" key="12">
    <source>
        <dbReference type="Proteomes" id="UP000217696"/>
    </source>
</evidence>